<evidence type="ECO:0000256" key="5">
    <source>
        <dbReference type="SAM" id="SignalP"/>
    </source>
</evidence>
<dbReference type="InterPro" id="IPR002172">
    <property type="entry name" value="LDrepeatLR_classA_rpt"/>
</dbReference>
<organism evidence="6 7">
    <name type="scientific">Marmota monax</name>
    <name type="common">Woodchuck</name>
    <dbReference type="NCBI Taxonomy" id="9995"/>
    <lineage>
        <taxon>Eukaryota</taxon>
        <taxon>Metazoa</taxon>
        <taxon>Chordata</taxon>
        <taxon>Craniata</taxon>
        <taxon>Vertebrata</taxon>
        <taxon>Euteleostomi</taxon>
        <taxon>Mammalia</taxon>
        <taxon>Eutheria</taxon>
        <taxon>Euarchontoglires</taxon>
        <taxon>Glires</taxon>
        <taxon>Rodentia</taxon>
        <taxon>Sciuromorpha</taxon>
        <taxon>Sciuridae</taxon>
        <taxon>Xerinae</taxon>
        <taxon>Marmotini</taxon>
        <taxon>Marmota</taxon>
    </lineage>
</organism>
<accession>A0A5E4D2H7</accession>
<evidence type="ECO:0008006" key="8">
    <source>
        <dbReference type="Google" id="ProtNLM"/>
    </source>
</evidence>
<keyword evidence="3" id="KW-1015">Disulfide bond</keyword>
<dbReference type="AlphaFoldDB" id="A0A5E4D2H7"/>
<gene>
    <name evidence="6" type="ORF">MONAX_5E016567</name>
</gene>
<proteinExistence type="predicted"/>
<keyword evidence="1 5" id="KW-0732">Signal</keyword>
<dbReference type="Proteomes" id="UP000335636">
    <property type="component" value="Unassembled WGS sequence"/>
</dbReference>
<evidence type="ECO:0000256" key="3">
    <source>
        <dbReference type="ARBA" id="ARBA00023157"/>
    </source>
</evidence>
<keyword evidence="4" id="KW-0325">Glycoprotein</keyword>
<reference evidence="6" key="1">
    <citation type="submission" date="2019-04" db="EMBL/GenBank/DDBJ databases">
        <authorList>
            <person name="Alioto T."/>
            <person name="Alioto T."/>
        </authorList>
    </citation>
    <scope>NUCLEOTIDE SEQUENCE [LARGE SCALE GENOMIC DNA]</scope>
</reference>
<evidence type="ECO:0000256" key="4">
    <source>
        <dbReference type="ARBA" id="ARBA00023180"/>
    </source>
</evidence>
<feature type="signal peptide" evidence="5">
    <location>
        <begin position="1"/>
        <end position="37"/>
    </location>
</feature>
<evidence type="ECO:0000313" key="6">
    <source>
        <dbReference type="EMBL" id="VTJ87770.1"/>
    </source>
</evidence>
<evidence type="ECO:0000256" key="2">
    <source>
        <dbReference type="ARBA" id="ARBA00022737"/>
    </source>
</evidence>
<dbReference type="CDD" id="cd00112">
    <property type="entry name" value="LDLa"/>
    <property type="match status" value="1"/>
</dbReference>
<dbReference type="FunFam" id="4.10.400.10:FF:000129">
    <property type="entry name" value="Complement factor I"/>
    <property type="match status" value="1"/>
</dbReference>
<evidence type="ECO:0000256" key="1">
    <source>
        <dbReference type="ARBA" id="ARBA00022729"/>
    </source>
</evidence>
<dbReference type="Gene3D" id="4.10.400.10">
    <property type="entry name" value="Low-density Lipoprotein Receptor"/>
    <property type="match status" value="1"/>
</dbReference>
<dbReference type="Pfam" id="PF00057">
    <property type="entry name" value="Ldl_recept_a"/>
    <property type="match status" value="1"/>
</dbReference>
<feature type="non-terminal residue" evidence="6">
    <location>
        <position position="66"/>
    </location>
</feature>
<name>A0A5E4D2H7_MARMO</name>
<dbReference type="SUPFAM" id="SSF57424">
    <property type="entry name" value="LDL receptor-like module"/>
    <property type="match status" value="1"/>
</dbReference>
<comment type="caution">
    <text evidence="6">The sequence shown here is derived from an EMBL/GenBank/DDBJ whole genome shotgun (WGS) entry which is preliminary data.</text>
</comment>
<dbReference type="InterPro" id="IPR036055">
    <property type="entry name" value="LDL_receptor-like_sf"/>
</dbReference>
<protein>
    <recommendedName>
        <fullName evidence="8">Chitin-binding type-2 domain-containing protein</fullName>
    </recommendedName>
</protein>
<keyword evidence="7" id="KW-1185">Reference proteome</keyword>
<keyword evidence="2" id="KW-0677">Repeat</keyword>
<dbReference type="EMBL" id="CABDUW010002709">
    <property type="protein sequence ID" value="VTJ87770.1"/>
    <property type="molecule type" value="Genomic_DNA"/>
</dbReference>
<feature type="chain" id="PRO_5023027959" description="Chitin-binding type-2 domain-containing protein" evidence="5">
    <location>
        <begin position="38"/>
        <end position="66"/>
    </location>
</feature>
<sequence length="66" mass="7354">MLFSLATMSAFPMNGAFCFFWISCVFIFPLGQQGTEAFHCDDGVFLPPDNVCDFTNQCGDNSDEQQ</sequence>
<evidence type="ECO:0000313" key="7">
    <source>
        <dbReference type="Proteomes" id="UP000335636"/>
    </source>
</evidence>